<organism evidence="1">
    <name type="scientific">Xenorhabdus bovienii str. puntauvense</name>
    <dbReference type="NCBI Taxonomy" id="1398201"/>
    <lineage>
        <taxon>Bacteria</taxon>
        <taxon>Pseudomonadati</taxon>
        <taxon>Pseudomonadota</taxon>
        <taxon>Gammaproteobacteria</taxon>
        <taxon>Enterobacterales</taxon>
        <taxon>Morganellaceae</taxon>
        <taxon>Xenorhabdus</taxon>
    </lineage>
</organism>
<sequence length="159" mass="17337">MMLSRVKPASCINIVSTAIPIARRSSGLTKRECSYIKRMRGFARVLLAVWYISIEYRSNTGISAAAALGVLSSISAQPKAQEAMFSALRGIPFFLVGGANQYNFAFSVRRSALFMSGTMAISTRLDKIYSLNAKKLLSTKSAGVRAFPRANKNPTSIIF</sequence>
<dbReference type="Proteomes" id="UP000028511">
    <property type="component" value="Unassembled WGS sequence"/>
</dbReference>
<dbReference type="HOGENOM" id="CLU_1660041_0_0_6"/>
<dbReference type="EMBL" id="CBSW010000139">
    <property type="protein sequence ID" value="CDG96762.1"/>
    <property type="molecule type" value="Genomic_DNA"/>
</dbReference>
<comment type="caution">
    <text evidence="1">The sequence shown here is derived from an EMBL/GenBank/DDBJ whole genome shotgun (WGS) entry which is preliminary data.</text>
</comment>
<reference evidence="1" key="1">
    <citation type="submission" date="2013-07" db="EMBL/GenBank/DDBJ databases">
        <title>Sub-species coevolution in mutualistic symbiosis.</title>
        <authorList>
            <person name="Murfin K."/>
            <person name="Klassen J."/>
            <person name="Lee M."/>
            <person name="Forst S."/>
            <person name="Stock P."/>
            <person name="Goodrich-Blair H."/>
        </authorList>
    </citation>
    <scope>NUCLEOTIDE SEQUENCE [LARGE SCALE GENOMIC DNA]</scope>
    <source>
        <strain evidence="1">Puntauvense</strain>
    </source>
</reference>
<dbReference type="AlphaFoldDB" id="A0A077NEQ4"/>
<name>A0A077NEQ4_XENBV</name>
<gene>
    <name evidence="1" type="ORF">XBP1_2230008</name>
</gene>
<accession>A0A077NEQ4</accession>
<proteinExistence type="predicted"/>
<protein>
    <submittedName>
        <fullName evidence="1">Uncharacterized protein</fullName>
    </submittedName>
</protein>
<evidence type="ECO:0000313" key="1">
    <source>
        <dbReference type="EMBL" id="CDG96762.1"/>
    </source>
</evidence>